<dbReference type="PRINTS" id="PR00481">
    <property type="entry name" value="LAMNOPPTDASE"/>
</dbReference>
<dbReference type="InterPro" id="IPR043472">
    <property type="entry name" value="Macro_dom-like"/>
</dbReference>
<comment type="similarity">
    <text evidence="1">Belongs to the peptidase M17 family.</text>
</comment>
<organism evidence="6">
    <name type="scientific">Neobodo designis</name>
    <name type="common">Flagellated protozoan</name>
    <name type="synonym">Bodo designis</name>
    <dbReference type="NCBI Taxonomy" id="312471"/>
    <lineage>
        <taxon>Eukaryota</taxon>
        <taxon>Discoba</taxon>
        <taxon>Euglenozoa</taxon>
        <taxon>Kinetoplastea</taxon>
        <taxon>Metakinetoplastina</taxon>
        <taxon>Neobodonida</taxon>
        <taxon>Neobodo</taxon>
    </lineage>
</organism>
<evidence type="ECO:0000259" key="5">
    <source>
        <dbReference type="PROSITE" id="PS00631"/>
    </source>
</evidence>
<name>A0A7S1LCH7_NEODS</name>
<evidence type="ECO:0000313" key="6">
    <source>
        <dbReference type="EMBL" id="CAD9100581.1"/>
    </source>
</evidence>
<protein>
    <recommendedName>
        <fullName evidence="5">Cytosol aminopeptidase domain-containing protein</fullName>
    </recommendedName>
</protein>
<feature type="domain" description="Cytosol aminopeptidase" evidence="5">
    <location>
        <begin position="337"/>
        <end position="344"/>
    </location>
</feature>
<dbReference type="PANTHER" id="PTHR11963:SF23">
    <property type="entry name" value="CYTOSOL AMINOPEPTIDASE"/>
    <property type="match status" value="1"/>
</dbReference>
<dbReference type="PANTHER" id="PTHR11963">
    <property type="entry name" value="LEUCINE AMINOPEPTIDASE-RELATED"/>
    <property type="match status" value="1"/>
</dbReference>
<keyword evidence="3" id="KW-0645">Protease</keyword>
<dbReference type="InterPro" id="IPR011356">
    <property type="entry name" value="Leucine_aapep/pepB"/>
</dbReference>
<evidence type="ECO:0000256" key="3">
    <source>
        <dbReference type="ARBA" id="ARBA00022670"/>
    </source>
</evidence>
<reference evidence="6" key="1">
    <citation type="submission" date="2021-01" db="EMBL/GenBank/DDBJ databases">
        <authorList>
            <person name="Corre E."/>
            <person name="Pelletier E."/>
            <person name="Niang G."/>
            <person name="Scheremetjew M."/>
            <person name="Finn R."/>
            <person name="Kale V."/>
            <person name="Holt S."/>
            <person name="Cochrane G."/>
            <person name="Meng A."/>
            <person name="Brown T."/>
            <person name="Cohen L."/>
        </authorList>
    </citation>
    <scope>NUCLEOTIDE SEQUENCE</scope>
    <source>
        <strain evidence="6">CCAP 1951/1</strain>
    </source>
</reference>
<dbReference type="GO" id="GO:0070006">
    <property type="term" value="F:metalloaminopeptidase activity"/>
    <property type="evidence" value="ECO:0007669"/>
    <property type="project" value="InterPro"/>
</dbReference>
<dbReference type="GO" id="GO:0005737">
    <property type="term" value="C:cytoplasm"/>
    <property type="evidence" value="ECO:0007669"/>
    <property type="project" value="InterPro"/>
</dbReference>
<evidence type="ECO:0000256" key="2">
    <source>
        <dbReference type="ARBA" id="ARBA00022438"/>
    </source>
</evidence>
<keyword evidence="4" id="KW-0378">Hydrolase</keyword>
<dbReference type="Pfam" id="PF00883">
    <property type="entry name" value="Peptidase_M17"/>
    <property type="match status" value="1"/>
</dbReference>
<evidence type="ECO:0000256" key="4">
    <source>
        <dbReference type="ARBA" id="ARBA00022801"/>
    </source>
</evidence>
<dbReference type="PROSITE" id="PS00631">
    <property type="entry name" value="CYTOSOL_AP"/>
    <property type="match status" value="1"/>
</dbReference>
<dbReference type="Gene3D" id="3.40.630.10">
    <property type="entry name" value="Zn peptidases"/>
    <property type="match status" value="1"/>
</dbReference>
<dbReference type="AlphaFoldDB" id="A0A7S1LCH7"/>
<dbReference type="CDD" id="cd00433">
    <property type="entry name" value="Peptidase_M17"/>
    <property type="match status" value="1"/>
</dbReference>
<dbReference type="GO" id="GO:0006508">
    <property type="term" value="P:proteolysis"/>
    <property type="evidence" value="ECO:0007669"/>
    <property type="project" value="UniProtKB-KW"/>
</dbReference>
<evidence type="ECO:0000256" key="1">
    <source>
        <dbReference type="ARBA" id="ARBA00009528"/>
    </source>
</evidence>
<dbReference type="SUPFAM" id="SSF53187">
    <property type="entry name" value="Zn-dependent exopeptidases"/>
    <property type="match status" value="1"/>
</dbReference>
<proteinExistence type="inferred from homology"/>
<accession>A0A7S1LCH7</accession>
<keyword evidence="2" id="KW-0031">Aminopeptidase</keyword>
<sequence>MPRRCGKTLPTTVRLLAQGAVPPHSVSPLDFSGKLRQVAIANDAAQRTILVGIGENPSLVHVREGLHTAMQTLRSTHTPSAHVIVPKSVASTAEPTTNFFGPKAFPTDSTQLQRQVVQWARMSLYEDSRMKSKSKEKLIVPQITFGHSQDGQFDASNVRHGQAVAESVNHARDLGNCRPDVMSPDRFATEAKRLCSITANKKHKVTVRHDLRMKDLKSRGLNLLAAVGQGAVRPPRLVVLEYNGNPKSKSTTAVVGKGVTMDTGGLNVKPFGSMETMHMDMMGAAAVFGMTEAIARLQLPVNFVSVFALAENAVGPNAVMPSCIVRSLKGSTVEITNTDAEGRLVLADAMTFVQDYAKLKTRVDYVIDVATLTGACTVALGNERAGLFSNNYGMVDTLVLAGEETTEPVWPLPITAEHESKMQGLMSDLINCTSDRYAGACTAAAFLKHFVNKDVQWAHLDIAGPGIGTKATNRNPAGAPGFGVQLLVRYFEKLAQR</sequence>
<gene>
    <name evidence="6" type="ORF">NDES1114_LOCUS6999</name>
</gene>
<dbReference type="GO" id="GO:0030145">
    <property type="term" value="F:manganese ion binding"/>
    <property type="evidence" value="ECO:0007669"/>
    <property type="project" value="InterPro"/>
</dbReference>
<dbReference type="EMBL" id="HBGF01010547">
    <property type="protein sequence ID" value="CAD9100581.1"/>
    <property type="molecule type" value="Transcribed_RNA"/>
</dbReference>
<dbReference type="Gene3D" id="3.40.220.10">
    <property type="entry name" value="Leucine Aminopeptidase, subunit E, domain 1"/>
    <property type="match status" value="1"/>
</dbReference>
<dbReference type="InterPro" id="IPR000819">
    <property type="entry name" value="Peptidase_M17_C"/>
</dbReference>
<dbReference type="SUPFAM" id="SSF52949">
    <property type="entry name" value="Macro domain-like"/>
    <property type="match status" value="1"/>
</dbReference>